<name>A0A5B9W219_9BACT</name>
<evidence type="ECO:0000256" key="3">
    <source>
        <dbReference type="ARBA" id="ARBA00022692"/>
    </source>
</evidence>
<dbReference type="Proteomes" id="UP000324233">
    <property type="component" value="Chromosome"/>
</dbReference>
<evidence type="ECO:0000259" key="9">
    <source>
        <dbReference type="Pfam" id="PF02687"/>
    </source>
</evidence>
<dbReference type="GO" id="GO:0022857">
    <property type="term" value="F:transmembrane transporter activity"/>
    <property type="evidence" value="ECO:0007669"/>
    <property type="project" value="TreeGrafter"/>
</dbReference>
<accession>A0A5B9W219</accession>
<evidence type="ECO:0000256" key="7">
    <source>
        <dbReference type="SAM" id="MobiDB-lite"/>
    </source>
</evidence>
<evidence type="ECO:0000313" key="11">
    <source>
        <dbReference type="EMBL" id="QEH34045.1"/>
    </source>
</evidence>
<feature type="transmembrane region" description="Helical" evidence="8">
    <location>
        <begin position="368"/>
        <end position="389"/>
    </location>
</feature>
<evidence type="ECO:0000313" key="12">
    <source>
        <dbReference type="Proteomes" id="UP000324233"/>
    </source>
</evidence>
<dbReference type="KEGG" id="agv:OJF2_25780"/>
<sequence length="442" mass="46029">MGRNSESGGTITDLAGEARPAAGRRGGRPGTGIAGLAFRNLLSRPSRTLLAMVGLTVPIVGAIGMLGLSSGLRGLIDDTLGQVQGIIVLRQNAPVDLFSELPAAMGPAIAAVPGVRAVAPQVWKLAPPIEGRRTAPRVRGGKAEKAWKNPLMDLLKAVVIEGQDIPAHGRLRHEVYRDHLLHGDAGGRFLGEQDRGKSNVVISATIAREYPGPDGRPRAVGEALRIGGEPFLIIGVYDTGSLILDGTIIMDIAVARRLSNTSAETVSCFLVEPAVPAAMPEVARSIRRAIRGVDARTMADFRIGIDRLLGKLDRLLLILVGLALAVGSAGVLNTMLMSTTERLSEFGILRTNGWTRGNVLALVLGESLGLGLASGILGCVLAAGALAVARPSVEGSLRVETSAAQLASCLALSVILAGCGGAYPAWHASRLAPMETIRIGSR</sequence>
<dbReference type="OrthoDB" id="9775474at2"/>
<dbReference type="AlphaFoldDB" id="A0A5B9W219"/>
<keyword evidence="5 8" id="KW-0472">Membrane</keyword>
<comment type="subcellular location">
    <subcellularLocation>
        <location evidence="1">Cell membrane</location>
        <topology evidence="1">Multi-pass membrane protein</topology>
    </subcellularLocation>
</comment>
<feature type="region of interest" description="Disordered" evidence="7">
    <location>
        <begin position="1"/>
        <end position="29"/>
    </location>
</feature>
<evidence type="ECO:0000256" key="1">
    <source>
        <dbReference type="ARBA" id="ARBA00004651"/>
    </source>
</evidence>
<keyword evidence="4 8" id="KW-1133">Transmembrane helix</keyword>
<dbReference type="InterPro" id="IPR003838">
    <property type="entry name" value="ABC3_permease_C"/>
</dbReference>
<feature type="transmembrane region" description="Helical" evidence="8">
    <location>
        <begin position="49"/>
        <end position="68"/>
    </location>
</feature>
<feature type="domain" description="ABC3 transporter permease C-terminal" evidence="9">
    <location>
        <begin position="318"/>
        <end position="432"/>
    </location>
</feature>
<dbReference type="InterPro" id="IPR050250">
    <property type="entry name" value="Macrolide_Exporter_MacB"/>
</dbReference>
<protein>
    <submittedName>
        <fullName evidence="11">Putative ABC transporter permease YknZ</fullName>
    </submittedName>
</protein>
<feature type="transmembrane region" description="Helical" evidence="8">
    <location>
        <begin position="315"/>
        <end position="336"/>
    </location>
</feature>
<evidence type="ECO:0000256" key="5">
    <source>
        <dbReference type="ARBA" id="ARBA00023136"/>
    </source>
</evidence>
<dbReference type="EMBL" id="CP042997">
    <property type="protein sequence ID" value="QEH34045.1"/>
    <property type="molecule type" value="Genomic_DNA"/>
</dbReference>
<feature type="compositionally biased region" description="Polar residues" evidence="7">
    <location>
        <begin position="1"/>
        <end position="10"/>
    </location>
</feature>
<organism evidence="11 12">
    <name type="scientific">Aquisphaera giovannonii</name>
    <dbReference type="NCBI Taxonomy" id="406548"/>
    <lineage>
        <taxon>Bacteria</taxon>
        <taxon>Pseudomonadati</taxon>
        <taxon>Planctomycetota</taxon>
        <taxon>Planctomycetia</taxon>
        <taxon>Isosphaerales</taxon>
        <taxon>Isosphaeraceae</taxon>
        <taxon>Aquisphaera</taxon>
    </lineage>
</organism>
<dbReference type="Pfam" id="PF02687">
    <property type="entry name" value="FtsX"/>
    <property type="match status" value="1"/>
</dbReference>
<feature type="domain" description="MacB-like periplasmic core" evidence="10">
    <location>
        <begin position="48"/>
        <end position="288"/>
    </location>
</feature>
<evidence type="ECO:0000256" key="8">
    <source>
        <dbReference type="SAM" id="Phobius"/>
    </source>
</evidence>
<gene>
    <name evidence="11" type="primary">yknZ</name>
    <name evidence="11" type="ORF">OJF2_25780</name>
</gene>
<feature type="transmembrane region" description="Helical" evidence="8">
    <location>
        <begin position="401"/>
        <end position="426"/>
    </location>
</feature>
<evidence type="ECO:0000256" key="2">
    <source>
        <dbReference type="ARBA" id="ARBA00022475"/>
    </source>
</evidence>
<dbReference type="PANTHER" id="PTHR30572">
    <property type="entry name" value="MEMBRANE COMPONENT OF TRANSPORTER-RELATED"/>
    <property type="match status" value="1"/>
</dbReference>
<reference evidence="11 12" key="1">
    <citation type="submission" date="2019-08" db="EMBL/GenBank/DDBJ databases">
        <title>Deep-cultivation of Planctomycetes and their phenomic and genomic characterization uncovers novel biology.</title>
        <authorList>
            <person name="Wiegand S."/>
            <person name="Jogler M."/>
            <person name="Boedeker C."/>
            <person name="Pinto D."/>
            <person name="Vollmers J."/>
            <person name="Rivas-Marin E."/>
            <person name="Kohn T."/>
            <person name="Peeters S.H."/>
            <person name="Heuer A."/>
            <person name="Rast P."/>
            <person name="Oberbeckmann S."/>
            <person name="Bunk B."/>
            <person name="Jeske O."/>
            <person name="Meyerdierks A."/>
            <person name="Storesund J.E."/>
            <person name="Kallscheuer N."/>
            <person name="Luecker S."/>
            <person name="Lage O.M."/>
            <person name="Pohl T."/>
            <person name="Merkel B.J."/>
            <person name="Hornburger P."/>
            <person name="Mueller R.-W."/>
            <person name="Bruemmer F."/>
            <person name="Labrenz M."/>
            <person name="Spormann A.M."/>
            <person name="Op den Camp H."/>
            <person name="Overmann J."/>
            <person name="Amann R."/>
            <person name="Jetten M.S.M."/>
            <person name="Mascher T."/>
            <person name="Medema M.H."/>
            <person name="Devos D.P."/>
            <person name="Kaster A.-K."/>
            <person name="Ovreas L."/>
            <person name="Rohde M."/>
            <person name="Galperin M.Y."/>
            <person name="Jogler C."/>
        </authorList>
    </citation>
    <scope>NUCLEOTIDE SEQUENCE [LARGE SCALE GENOMIC DNA]</scope>
    <source>
        <strain evidence="11 12">OJF2</strain>
    </source>
</reference>
<proteinExistence type="inferred from homology"/>
<dbReference type="GO" id="GO:0005886">
    <property type="term" value="C:plasma membrane"/>
    <property type="evidence" value="ECO:0007669"/>
    <property type="project" value="UniProtKB-SubCell"/>
</dbReference>
<keyword evidence="2" id="KW-1003">Cell membrane</keyword>
<evidence type="ECO:0000256" key="6">
    <source>
        <dbReference type="ARBA" id="ARBA00038076"/>
    </source>
</evidence>
<comment type="similarity">
    <text evidence="6">Belongs to the ABC-4 integral membrane protein family.</text>
</comment>
<dbReference type="PANTHER" id="PTHR30572:SF4">
    <property type="entry name" value="ABC TRANSPORTER PERMEASE YTRF"/>
    <property type="match status" value="1"/>
</dbReference>
<evidence type="ECO:0000256" key="4">
    <source>
        <dbReference type="ARBA" id="ARBA00022989"/>
    </source>
</evidence>
<keyword evidence="3 8" id="KW-0812">Transmembrane</keyword>
<dbReference type="InterPro" id="IPR025857">
    <property type="entry name" value="MacB_PCD"/>
</dbReference>
<evidence type="ECO:0000259" key="10">
    <source>
        <dbReference type="Pfam" id="PF12704"/>
    </source>
</evidence>
<dbReference type="Pfam" id="PF12704">
    <property type="entry name" value="MacB_PCD"/>
    <property type="match status" value="1"/>
</dbReference>
<keyword evidence="12" id="KW-1185">Reference proteome</keyword>